<evidence type="ECO:0000256" key="5">
    <source>
        <dbReference type="ARBA" id="ARBA00023015"/>
    </source>
</evidence>
<dbReference type="eggNOG" id="arCOG02099">
    <property type="taxonomic scope" value="Archaea"/>
</dbReference>
<dbReference type="EMBL" id="ALJD01000017">
    <property type="protein sequence ID" value="EJN56984.1"/>
    <property type="molecule type" value="Genomic_DNA"/>
</dbReference>
<dbReference type="InterPro" id="IPR007167">
    <property type="entry name" value="Fe-transptr_FeoA-like"/>
</dbReference>
<dbReference type="RefSeq" id="WP_009378293.1">
    <property type="nucleotide sequence ID" value="NZ_ALJD01000017.1"/>
</dbReference>
<evidence type="ECO:0000256" key="1">
    <source>
        <dbReference type="ARBA" id="ARBA00004496"/>
    </source>
</evidence>
<gene>
    <name evidence="9" type="ORF">HSB1_48010</name>
</gene>
<comment type="subunit">
    <text evidence="3">Homodimer.</text>
</comment>
<evidence type="ECO:0000313" key="9">
    <source>
        <dbReference type="EMBL" id="EJN56984.1"/>
    </source>
</evidence>
<dbReference type="GO" id="GO:0003700">
    <property type="term" value="F:DNA-binding transcription factor activity"/>
    <property type="evidence" value="ECO:0007669"/>
    <property type="project" value="InterPro"/>
</dbReference>
<dbReference type="Proteomes" id="UP000007813">
    <property type="component" value="Unassembled WGS sequence"/>
</dbReference>
<feature type="domain" description="HTH dtxR-type" evidence="8">
    <location>
        <begin position="1"/>
        <end position="63"/>
    </location>
</feature>
<dbReference type="InterPro" id="IPR036388">
    <property type="entry name" value="WH-like_DNA-bd_sf"/>
</dbReference>
<dbReference type="GO" id="GO:0046983">
    <property type="term" value="F:protein dimerization activity"/>
    <property type="evidence" value="ECO:0007669"/>
    <property type="project" value="InterPro"/>
</dbReference>
<evidence type="ECO:0000256" key="4">
    <source>
        <dbReference type="ARBA" id="ARBA00023004"/>
    </source>
</evidence>
<dbReference type="GO" id="GO:0046914">
    <property type="term" value="F:transition metal ion binding"/>
    <property type="evidence" value="ECO:0007669"/>
    <property type="project" value="InterPro"/>
</dbReference>
<dbReference type="Pfam" id="PF04023">
    <property type="entry name" value="FeoA"/>
    <property type="match status" value="1"/>
</dbReference>
<evidence type="ECO:0000256" key="6">
    <source>
        <dbReference type="ARBA" id="ARBA00023125"/>
    </source>
</evidence>
<dbReference type="SMART" id="SM00899">
    <property type="entry name" value="FeoA"/>
    <property type="match status" value="1"/>
</dbReference>
<comment type="similarity">
    <text evidence="2">Belongs to the DtxR/MntR family.</text>
</comment>
<dbReference type="PANTHER" id="PTHR33238:SF7">
    <property type="entry name" value="IRON-DEPENDENT TRANSCRIPTIONAL REGULATOR"/>
    <property type="match status" value="1"/>
</dbReference>
<accession>J3JCX2</accession>
<comment type="subcellular location">
    <subcellularLocation>
        <location evidence="1">Cytoplasm</location>
    </subcellularLocation>
</comment>
<dbReference type="InterPro" id="IPR036421">
    <property type="entry name" value="Fe_dep_repressor_sf"/>
</dbReference>
<dbReference type="OrthoDB" id="24735at2157"/>
<evidence type="ECO:0000256" key="7">
    <source>
        <dbReference type="ARBA" id="ARBA00023163"/>
    </source>
</evidence>
<dbReference type="Gene3D" id="2.30.30.90">
    <property type="match status" value="1"/>
</dbReference>
<dbReference type="InterPro" id="IPR036390">
    <property type="entry name" value="WH_DNA-bd_sf"/>
</dbReference>
<dbReference type="InterPro" id="IPR022689">
    <property type="entry name" value="Iron_dep_repressor"/>
</dbReference>
<dbReference type="SUPFAM" id="SSF50037">
    <property type="entry name" value="C-terminal domain of transcriptional repressors"/>
    <property type="match status" value="1"/>
</dbReference>
<evidence type="ECO:0000256" key="2">
    <source>
        <dbReference type="ARBA" id="ARBA00007871"/>
    </source>
</evidence>
<dbReference type="InterPro" id="IPR038157">
    <property type="entry name" value="FeoA_core_dom"/>
</dbReference>
<keyword evidence="7" id="KW-0804">Transcription</keyword>
<dbReference type="InterPro" id="IPR050536">
    <property type="entry name" value="DtxR_MntR_Metal-Reg"/>
</dbReference>
<keyword evidence="6" id="KW-0238">DNA-binding</keyword>
<dbReference type="InterPro" id="IPR001367">
    <property type="entry name" value="Fe_dep_repressor"/>
</dbReference>
<dbReference type="Pfam" id="PF02742">
    <property type="entry name" value="Fe_dep_repr_C"/>
    <property type="match status" value="1"/>
</dbReference>
<dbReference type="InterPro" id="IPR022687">
    <property type="entry name" value="HTH_DTXR"/>
</dbReference>
<dbReference type="Pfam" id="PF01325">
    <property type="entry name" value="Fe_dep_repress"/>
    <property type="match status" value="1"/>
</dbReference>
<dbReference type="PATRIC" id="fig|1210908.3.peg.4468"/>
<dbReference type="SUPFAM" id="SSF47979">
    <property type="entry name" value="Iron-dependent repressor protein, dimerization domain"/>
    <property type="match status" value="1"/>
</dbReference>
<reference evidence="9 10" key="1">
    <citation type="journal article" date="2012" name="J. Bacteriol.">
        <title>Draft Genome Sequence of the Extremely Halophilic Archaeon Halogranum salarium B-1T.</title>
        <authorList>
            <person name="Kim K.K."/>
            <person name="Lee K.C."/>
            <person name="Lee J.S."/>
        </authorList>
    </citation>
    <scope>NUCLEOTIDE SEQUENCE [LARGE SCALE GENOMIC DNA]</scope>
    <source>
        <strain evidence="9 10">B-1</strain>
    </source>
</reference>
<sequence>MATPKVEDYLKAIYEFQGYDKLVAPSVVATKMGVKPPTVTSMLQRMDDEGLVEYECYQGARLTESGEKEALKVLRHHRLLELFLTEKLGYDWSEVHDEADELEHYISEKLGNRMEEILEFPLVDPHGEPIPTADLEIRRKETHHPLPACKQGDVAIISEVRHSKPDILTYLTNVGATLSTVFEVTDVAPFGMVTIEVKATSQTLSLPTEVAANIYVSQTSEGTTIESKRLKEMI</sequence>
<evidence type="ECO:0000313" key="10">
    <source>
        <dbReference type="Proteomes" id="UP000007813"/>
    </source>
</evidence>
<dbReference type="AlphaFoldDB" id="J3JCX2"/>
<dbReference type="GO" id="GO:0005737">
    <property type="term" value="C:cytoplasm"/>
    <property type="evidence" value="ECO:0007669"/>
    <property type="project" value="UniProtKB-SubCell"/>
</dbReference>
<comment type="caution">
    <text evidence="9">The sequence shown here is derived from an EMBL/GenBank/DDBJ whole genome shotgun (WGS) entry which is preliminary data.</text>
</comment>
<protein>
    <recommendedName>
        <fullName evidence="8">HTH dtxR-type domain-containing protein</fullName>
    </recommendedName>
</protein>
<dbReference type="GO" id="GO:0003677">
    <property type="term" value="F:DNA binding"/>
    <property type="evidence" value="ECO:0007669"/>
    <property type="project" value="UniProtKB-KW"/>
</dbReference>
<dbReference type="InterPro" id="IPR008988">
    <property type="entry name" value="Transcriptional_repressor_C"/>
</dbReference>
<evidence type="ECO:0000259" key="8">
    <source>
        <dbReference type="PROSITE" id="PS50944"/>
    </source>
</evidence>
<organism evidence="9 10">
    <name type="scientific">Halogranum salarium B-1</name>
    <dbReference type="NCBI Taxonomy" id="1210908"/>
    <lineage>
        <taxon>Archaea</taxon>
        <taxon>Methanobacteriati</taxon>
        <taxon>Methanobacteriota</taxon>
        <taxon>Stenosarchaea group</taxon>
        <taxon>Halobacteria</taxon>
        <taxon>Halobacteriales</taxon>
        <taxon>Haloferacaceae</taxon>
    </lineage>
</organism>
<dbReference type="Gene3D" id="1.10.60.10">
    <property type="entry name" value="Iron dependent repressor, metal binding and dimerisation domain"/>
    <property type="match status" value="1"/>
</dbReference>
<dbReference type="SUPFAM" id="SSF46785">
    <property type="entry name" value="Winged helix' DNA-binding domain"/>
    <property type="match status" value="1"/>
</dbReference>
<evidence type="ECO:0000256" key="3">
    <source>
        <dbReference type="ARBA" id="ARBA00011738"/>
    </source>
</evidence>
<dbReference type="PANTHER" id="PTHR33238">
    <property type="entry name" value="IRON (METAL) DEPENDENT REPRESSOR, DTXR FAMILY"/>
    <property type="match status" value="1"/>
</dbReference>
<proteinExistence type="inferred from homology"/>
<keyword evidence="5" id="KW-0805">Transcription regulation</keyword>
<dbReference type="Gene3D" id="1.10.10.10">
    <property type="entry name" value="Winged helix-like DNA-binding domain superfamily/Winged helix DNA-binding domain"/>
    <property type="match status" value="1"/>
</dbReference>
<dbReference type="SMART" id="SM00529">
    <property type="entry name" value="HTH_DTXR"/>
    <property type="match status" value="1"/>
</dbReference>
<keyword evidence="4" id="KW-0408">Iron</keyword>
<name>J3JCX2_9EURY</name>
<dbReference type="PROSITE" id="PS50944">
    <property type="entry name" value="HTH_DTXR"/>
    <property type="match status" value="1"/>
</dbReference>